<feature type="region of interest" description="Disordered" evidence="8">
    <location>
        <begin position="100"/>
        <end position="138"/>
    </location>
</feature>
<dbReference type="InterPro" id="IPR050390">
    <property type="entry name" value="C5-Methyltransferase"/>
</dbReference>
<keyword evidence="2" id="KW-0489">Methyltransferase</keyword>
<evidence type="ECO:0000256" key="7">
    <source>
        <dbReference type="ARBA" id="ARBA00023242"/>
    </source>
</evidence>
<feature type="compositionally biased region" description="Basic and acidic residues" evidence="8">
    <location>
        <begin position="257"/>
        <end position="266"/>
    </location>
</feature>
<keyword evidence="11" id="KW-1185">Reference proteome</keyword>
<dbReference type="AlphaFoldDB" id="A0AAV7FGU3"/>
<evidence type="ECO:0000256" key="2">
    <source>
        <dbReference type="ARBA" id="ARBA00022603"/>
    </source>
</evidence>
<feature type="region of interest" description="Disordered" evidence="8">
    <location>
        <begin position="1"/>
        <end position="24"/>
    </location>
</feature>
<reference evidence="10 11" key="1">
    <citation type="submission" date="2021-07" db="EMBL/GenBank/DDBJ databases">
        <title>The Aristolochia fimbriata genome: insights into angiosperm evolution, floral development and chemical biosynthesis.</title>
        <authorList>
            <person name="Jiao Y."/>
        </authorList>
    </citation>
    <scope>NUCLEOTIDE SEQUENCE [LARGE SCALE GENOMIC DNA]</scope>
    <source>
        <strain evidence="10">IBCAS-2021</strain>
        <tissue evidence="10">Leaf</tissue>
    </source>
</reference>
<dbReference type="PANTHER" id="PTHR23068">
    <property type="entry name" value="DNA CYTOSINE-5- -METHYLTRANSFERASE 3-RELATED"/>
    <property type="match status" value="1"/>
</dbReference>
<dbReference type="GO" id="GO:0003677">
    <property type="term" value="F:DNA binding"/>
    <property type="evidence" value="ECO:0007669"/>
    <property type="project" value="UniProtKB-KW"/>
</dbReference>
<proteinExistence type="predicted"/>
<feature type="region of interest" description="Disordered" evidence="8">
    <location>
        <begin position="319"/>
        <end position="339"/>
    </location>
</feature>
<dbReference type="Gene3D" id="3.40.50.150">
    <property type="entry name" value="Vaccinia Virus protein VP39"/>
    <property type="match status" value="2"/>
</dbReference>
<evidence type="ECO:0000256" key="1">
    <source>
        <dbReference type="ARBA" id="ARBA00004123"/>
    </source>
</evidence>
<comment type="subcellular location">
    <subcellularLocation>
        <location evidence="1">Nucleus</location>
    </subcellularLocation>
</comment>
<evidence type="ECO:0000313" key="11">
    <source>
        <dbReference type="Proteomes" id="UP000825729"/>
    </source>
</evidence>
<evidence type="ECO:0000256" key="8">
    <source>
        <dbReference type="SAM" id="MobiDB-lite"/>
    </source>
</evidence>
<dbReference type="SUPFAM" id="SSF53335">
    <property type="entry name" value="S-adenosyl-L-methionine-dependent methyltransferases"/>
    <property type="match status" value="2"/>
</dbReference>
<evidence type="ECO:0000256" key="4">
    <source>
        <dbReference type="ARBA" id="ARBA00022691"/>
    </source>
</evidence>
<keyword evidence="4" id="KW-0949">S-adenosyl-L-methionine</keyword>
<dbReference type="EMBL" id="JAINDJ010000002">
    <property type="protein sequence ID" value="KAG9459874.1"/>
    <property type="molecule type" value="Genomic_DNA"/>
</dbReference>
<evidence type="ECO:0000259" key="9">
    <source>
        <dbReference type="PROSITE" id="PS51680"/>
    </source>
</evidence>
<sequence length="667" mass="74803">MGKLLDHSNGDGSENLDGGSGEVAKVPAVSMELHTLPFVTKPKEESPASSSSSHLKSAFVSMGFSSSLVEKVIAESGDADADVILETLFTYNVLETSSFPNSPNDQVFPKSEKSSSEDFTLSSSEEIEENDETAEISSDRRKSLLKMDFSSKEIDLAIGRLGEDAPIEELLDCILAARMGPDSQATDIGSSTHDSTKEEVITNEALFGAMNKTICLLEMGFKENEISEAIDKFGAQVPMLKLADFILKEEKDDLPKIDGHWSKDNSESAGSGSQDHFFCRSTKKGKRAHVMSSDDKYGLKRGKSDSFDDQLSYFRIPKPEVGEMETETSTSKESPTPPLNRYRGNPQHMDDQMPYFLYGNVVDIPKQTWAKISQFLYHIEPEFVKTQLFSALKRTEGYIHNLPCGNRFHILPRPAMTIEDMFPHTKKWWPSWDTRKQLSCVRFENMGVDRTCDRIRKILADSQGVPSKEQQREILHQCEANNLIWVGFYEVAPIQPDQVEKILGYQVGHTQVGACGSKERVRVLRNSFQTDTLGYHLSSLKNIFSDGLRVLSVFSGSGGAEVALHRLGIQLKVVVCVESSKLNQEILRKWWSESRQTGELVMVKDVEALRVKMMDKLIARFGGFDLIICGSPCTDTDRESAAGMNFPLFFEFTRVLQRLKQRMKINR</sequence>
<comment type="caution">
    <text evidence="10">The sequence shown here is derived from an EMBL/GenBank/DDBJ whole genome shotgun (WGS) entry which is preliminary data.</text>
</comment>
<evidence type="ECO:0000256" key="3">
    <source>
        <dbReference type="ARBA" id="ARBA00022679"/>
    </source>
</evidence>
<dbReference type="GO" id="GO:0032259">
    <property type="term" value="P:methylation"/>
    <property type="evidence" value="ECO:0007669"/>
    <property type="project" value="UniProtKB-KW"/>
</dbReference>
<dbReference type="Proteomes" id="UP000825729">
    <property type="component" value="Unassembled WGS sequence"/>
</dbReference>
<evidence type="ECO:0000256" key="5">
    <source>
        <dbReference type="ARBA" id="ARBA00022737"/>
    </source>
</evidence>
<feature type="domain" description="SAM-dependent MTase DRM-type" evidence="9">
    <location>
        <begin position="341"/>
        <end position="666"/>
    </location>
</feature>
<gene>
    <name evidence="10" type="ORF">H6P81_004382</name>
</gene>
<keyword evidence="3" id="KW-0808">Transferase</keyword>
<dbReference type="InterPro" id="IPR029063">
    <property type="entry name" value="SAM-dependent_MTases_sf"/>
</dbReference>
<organism evidence="10 11">
    <name type="scientific">Aristolochia fimbriata</name>
    <name type="common">White veined hardy Dutchman's pipe vine</name>
    <dbReference type="NCBI Taxonomy" id="158543"/>
    <lineage>
        <taxon>Eukaryota</taxon>
        <taxon>Viridiplantae</taxon>
        <taxon>Streptophyta</taxon>
        <taxon>Embryophyta</taxon>
        <taxon>Tracheophyta</taxon>
        <taxon>Spermatophyta</taxon>
        <taxon>Magnoliopsida</taxon>
        <taxon>Magnoliidae</taxon>
        <taxon>Piperales</taxon>
        <taxon>Aristolochiaceae</taxon>
        <taxon>Aristolochia</taxon>
    </lineage>
</organism>
<accession>A0AAV7FGU3</accession>
<keyword evidence="7" id="KW-0539">Nucleus</keyword>
<feature type="region of interest" description="Disordered" evidence="8">
    <location>
        <begin position="257"/>
        <end position="278"/>
    </location>
</feature>
<dbReference type="InterPro" id="IPR030380">
    <property type="entry name" value="SAM_MeTfrase_DRM"/>
</dbReference>
<evidence type="ECO:0000313" key="10">
    <source>
        <dbReference type="EMBL" id="KAG9459874.1"/>
    </source>
</evidence>
<keyword evidence="6" id="KW-0238">DNA-binding</keyword>
<dbReference type="PROSITE" id="PS51680">
    <property type="entry name" value="SAM_MT_DRM"/>
    <property type="match status" value="1"/>
</dbReference>
<protein>
    <recommendedName>
        <fullName evidence="9">SAM-dependent MTase DRM-type domain-containing protein</fullName>
    </recommendedName>
</protein>
<dbReference type="PANTHER" id="PTHR23068:SF11">
    <property type="entry name" value="INACTIVE DNA (CYTOSINE-5)-METHYLTRANSFERASE DRM3-RELATED"/>
    <property type="match status" value="1"/>
</dbReference>
<name>A0AAV7FGU3_ARIFI</name>
<dbReference type="GO" id="GO:0008168">
    <property type="term" value="F:methyltransferase activity"/>
    <property type="evidence" value="ECO:0007669"/>
    <property type="project" value="UniProtKB-KW"/>
</dbReference>
<dbReference type="GO" id="GO:0005634">
    <property type="term" value="C:nucleus"/>
    <property type="evidence" value="ECO:0007669"/>
    <property type="project" value="UniProtKB-SubCell"/>
</dbReference>
<evidence type="ECO:0000256" key="6">
    <source>
        <dbReference type="ARBA" id="ARBA00023125"/>
    </source>
</evidence>
<keyword evidence="5" id="KW-0677">Repeat</keyword>
<feature type="compositionally biased region" description="Acidic residues" evidence="8">
    <location>
        <begin position="125"/>
        <end position="134"/>
    </location>
</feature>